<dbReference type="PROSITE" id="PS51318">
    <property type="entry name" value="TAT"/>
    <property type="match status" value="1"/>
</dbReference>
<dbReference type="InterPro" id="IPR048329">
    <property type="entry name" value="PcRGLX_1st"/>
</dbReference>
<sequence length="925" mass="101203">MPPFLPSRRRFVQLAAALAAVPGAPIASHAATANVGGKGKPVSGTALRWLDGQAPARFEGATLGVPWPRGTLRLPANKDLRFTLGAGGPALQSWPLAYWPDGSLKWTAHAVAGGATASGWNLEPGGGTVKAGVSVRQSAEALTVSAGELTWTVPTSGEYLVERATRAGRVTMQHLRLVALRQDGPEPEDAGSVRRELFTSKVTRVTLEQEGPVRAVVKLDGVHAARAGAGRDWLPFSVRLYFYAGSDSVRIVHSFIYDGDPARDFIAGLGVTARVAMPDATHDRHVRFAGEGVGVWGEAVRPVTGLRRDPGQEYKDAQVAGQALPPLAGMAKPVQDGLRWIPEWGDFTLAQPTPDGFALRKRTRSGHAWIDANAGTRTRGLVYAGGATGGVALGFKDFWQRTPSQLDVRKAASDMADVTAWMWSPSSPAMDMRSYRSADGMDTFEEQIAGLNITYEDYEPGWDASPGVARTTELQLWVLGATPSHQDFSDMAEQVANPARLVLEPARIHACGVLGDWDVSDRSTPARKLIEDHLAFRLDQYLREVEQHRWYGFWSYGDVMHAYDNDRHMWRYDIGGYAWDNSELSTDLWLWYSYLRTGRADIFKFAEAMTRHTGEVDVYHAGPFKGFGTRHGVQHWSDSSKQPRVSNAAYRRIYYFLTADERTGDLMRELLDSDADLHKVDIGRKLRPGSRPGALPSAGRSANAPALVDASFGTVWGSLVAAWLAEWERTGEPRWRDKIVNGMRTIGALERRWFAAAAPYDPKTGKFSGPGDQARISQLNGVFGVVEMSSELLTLVDEPGYRKAWLEYCRYYNATSEELVALLGSAPRGRAQPDSHSRLSAYAAHHERDRALALRAWRELFASNFMKSHAAARKVGGVAVLRELHELPNIGTNGSAQWSLAAIQNMALVGDSLDEAARAAGLVGP</sequence>
<evidence type="ECO:0000313" key="6">
    <source>
        <dbReference type="Proteomes" id="UP000283254"/>
    </source>
</evidence>
<feature type="domain" description="PcRGLX/YetA-like N-terminal RIFT barrel" evidence="2">
    <location>
        <begin position="45"/>
        <end position="117"/>
    </location>
</feature>
<keyword evidence="1" id="KW-0732">Signal</keyword>
<dbReference type="Pfam" id="PF21346">
    <property type="entry name" value="PcRGLX_3rd"/>
    <property type="match status" value="1"/>
</dbReference>
<dbReference type="RefSeq" id="WP_229414937.1">
    <property type="nucleotide sequence ID" value="NZ_JSAB01000088.1"/>
</dbReference>
<feature type="chain" id="PRO_5018985551" evidence="1">
    <location>
        <begin position="31"/>
        <end position="925"/>
    </location>
</feature>
<dbReference type="InterPro" id="IPR006311">
    <property type="entry name" value="TAT_signal"/>
</dbReference>
<feature type="domain" description="PcRGLX/YetA-like C-terminal alpha/alpha toroid" evidence="4">
    <location>
        <begin position="498"/>
        <end position="913"/>
    </location>
</feature>
<feature type="domain" description="PcRGLX/YetA-like central beta-sandwich" evidence="3">
    <location>
        <begin position="133"/>
        <end position="493"/>
    </location>
</feature>
<comment type="caution">
    <text evidence="5">The sequence shown here is derived from an EMBL/GenBank/DDBJ whole genome shotgun (WGS) entry which is preliminary data.</text>
</comment>
<evidence type="ECO:0000313" key="5">
    <source>
        <dbReference type="EMBL" id="RNF30787.1"/>
    </source>
</evidence>
<dbReference type="Pfam" id="PF19501">
    <property type="entry name" value="PcRGLX_1st"/>
    <property type="match status" value="1"/>
</dbReference>
<dbReference type="PANTHER" id="PTHR40081:SF1">
    <property type="entry name" value="TAT PATHWAY SIGNAL SEQUENCE DOMAIN PROTEIN"/>
    <property type="match status" value="1"/>
</dbReference>
<dbReference type="InterPro" id="IPR048331">
    <property type="entry name" value="PcRGLX/YetA_3rd"/>
</dbReference>
<dbReference type="Proteomes" id="UP000283254">
    <property type="component" value="Unassembled WGS sequence"/>
</dbReference>
<evidence type="ECO:0000259" key="3">
    <source>
        <dbReference type="Pfam" id="PF21345"/>
    </source>
</evidence>
<gene>
    <name evidence="5" type="ORF">NM04_10660</name>
</gene>
<evidence type="ECO:0000259" key="4">
    <source>
        <dbReference type="Pfam" id="PF21346"/>
    </source>
</evidence>
<dbReference type="AlphaFoldDB" id="A0A422QLC7"/>
<protein>
    <submittedName>
        <fullName evidence="5">Tat pathway signal sequence domain protein</fullName>
    </submittedName>
</protein>
<proteinExistence type="predicted"/>
<name>A0A422QLC7_9BURK</name>
<evidence type="ECO:0000259" key="2">
    <source>
        <dbReference type="Pfam" id="PF19501"/>
    </source>
</evidence>
<dbReference type="EMBL" id="JSAB01000088">
    <property type="protein sequence ID" value="RNF30787.1"/>
    <property type="molecule type" value="Genomic_DNA"/>
</dbReference>
<dbReference type="InterPro" id="IPR048330">
    <property type="entry name" value="PcRGLX/YetA_2nd"/>
</dbReference>
<organism evidence="5 6">
    <name type="scientific">Massilia aurea</name>
    <dbReference type="NCBI Taxonomy" id="373040"/>
    <lineage>
        <taxon>Bacteria</taxon>
        <taxon>Pseudomonadati</taxon>
        <taxon>Pseudomonadota</taxon>
        <taxon>Betaproteobacteria</taxon>
        <taxon>Burkholderiales</taxon>
        <taxon>Oxalobacteraceae</taxon>
        <taxon>Telluria group</taxon>
        <taxon>Massilia</taxon>
    </lineage>
</organism>
<reference evidence="5" key="1">
    <citation type="submission" date="2014-10" db="EMBL/GenBank/DDBJ databases">
        <title>Massilia sp. genome.</title>
        <authorList>
            <person name="Xu B."/>
            <person name="Dai L."/>
            <person name="Huang Z."/>
        </authorList>
    </citation>
    <scope>NUCLEOTIDE SEQUENCE [LARGE SCALE GENOMIC DNA]</scope>
    <source>
        <strain evidence="5">CFS-1</strain>
    </source>
</reference>
<dbReference type="InterPro" id="IPR045793">
    <property type="entry name" value="PcRGLX/YetA-like"/>
</dbReference>
<evidence type="ECO:0000256" key="1">
    <source>
        <dbReference type="SAM" id="SignalP"/>
    </source>
</evidence>
<dbReference type="PANTHER" id="PTHR40081">
    <property type="entry name" value="CONCANAVALIN A-LIKE LECTIN/GLUCANASE"/>
    <property type="match status" value="1"/>
</dbReference>
<feature type="signal peptide" evidence="1">
    <location>
        <begin position="1"/>
        <end position="30"/>
    </location>
</feature>
<keyword evidence="6" id="KW-1185">Reference proteome</keyword>
<dbReference type="Pfam" id="PF21345">
    <property type="entry name" value="PcRGLX_2nd"/>
    <property type="match status" value="1"/>
</dbReference>
<accession>A0A422QLC7</accession>